<keyword evidence="3" id="KW-0238">DNA-binding</keyword>
<sequence>MGTGKKKIEIEKLTKKSSRMVTFYKRRKGLFKKNEELESLTGSQVASIVLSPNGRTYTYRDVNTAINGHFPNIDCMKQSTSGINFHDSNSDVVVSSRSSEFRSSLTPRRKSLRDWVEDIDVEQCQNLNQLLLLKEQLEGTEKKIVSIKDSKSFQVLFV</sequence>
<dbReference type="PRINTS" id="PR00404">
    <property type="entry name" value="MADSDOMAIN"/>
</dbReference>
<evidence type="ECO:0000256" key="4">
    <source>
        <dbReference type="ARBA" id="ARBA00023163"/>
    </source>
</evidence>
<dbReference type="SMART" id="SM00432">
    <property type="entry name" value="MADS"/>
    <property type="match status" value="1"/>
</dbReference>
<dbReference type="EMBL" id="JBANQN010000003">
    <property type="protein sequence ID" value="KAK6793833.1"/>
    <property type="molecule type" value="Genomic_DNA"/>
</dbReference>
<proteinExistence type="predicted"/>
<feature type="domain" description="MADS-box" evidence="6">
    <location>
        <begin position="3"/>
        <end position="63"/>
    </location>
</feature>
<name>A0AAN8TSJ8_SOLBU</name>
<accession>A0AAN8TSJ8</accession>
<keyword evidence="4" id="KW-0804">Transcription</keyword>
<dbReference type="GO" id="GO:0005634">
    <property type="term" value="C:nucleus"/>
    <property type="evidence" value="ECO:0007669"/>
    <property type="project" value="UniProtKB-SubCell"/>
</dbReference>
<comment type="subcellular location">
    <subcellularLocation>
        <location evidence="1">Nucleus</location>
    </subcellularLocation>
</comment>
<gene>
    <name evidence="7" type="ORF">RDI58_007286</name>
</gene>
<dbReference type="InterPro" id="IPR036879">
    <property type="entry name" value="TF_MADSbox_sf"/>
</dbReference>
<protein>
    <recommendedName>
        <fullName evidence="6">MADS-box domain-containing protein</fullName>
    </recommendedName>
</protein>
<dbReference type="CDD" id="cd00120">
    <property type="entry name" value="MADS"/>
    <property type="match status" value="1"/>
</dbReference>
<evidence type="ECO:0000256" key="3">
    <source>
        <dbReference type="ARBA" id="ARBA00023125"/>
    </source>
</evidence>
<keyword evidence="2" id="KW-0805">Transcription regulation</keyword>
<keyword evidence="5" id="KW-0539">Nucleus</keyword>
<evidence type="ECO:0000259" key="6">
    <source>
        <dbReference type="PROSITE" id="PS50066"/>
    </source>
</evidence>
<dbReference type="Pfam" id="PF00319">
    <property type="entry name" value="SRF-TF"/>
    <property type="match status" value="1"/>
</dbReference>
<keyword evidence="8" id="KW-1185">Reference proteome</keyword>
<dbReference type="GO" id="GO:0000978">
    <property type="term" value="F:RNA polymerase II cis-regulatory region sequence-specific DNA binding"/>
    <property type="evidence" value="ECO:0007669"/>
    <property type="project" value="TreeGrafter"/>
</dbReference>
<dbReference type="AlphaFoldDB" id="A0AAN8TSJ8"/>
<dbReference type="GO" id="GO:0000981">
    <property type="term" value="F:DNA-binding transcription factor activity, RNA polymerase II-specific"/>
    <property type="evidence" value="ECO:0007669"/>
    <property type="project" value="TreeGrafter"/>
</dbReference>
<organism evidence="7 8">
    <name type="scientific">Solanum bulbocastanum</name>
    <name type="common">Wild potato</name>
    <dbReference type="NCBI Taxonomy" id="147425"/>
    <lineage>
        <taxon>Eukaryota</taxon>
        <taxon>Viridiplantae</taxon>
        <taxon>Streptophyta</taxon>
        <taxon>Embryophyta</taxon>
        <taxon>Tracheophyta</taxon>
        <taxon>Spermatophyta</taxon>
        <taxon>Magnoliopsida</taxon>
        <taxon>eudicotyledons</taxon>
        <taxon>Gunneridae</taxon>
        <taxon>Pentapetalae</taxon>
        <taxon>asterids</taxon>
        <taxon>lamiids</taxon>
        <taxon>Solanales</taxon>
        <taxon>Solanaceae</taxon>
        <taxon>Solanoideae</taxon>
        <taxon>Solaneae</taxon>
        <taxon>Solanum</taxon>
    </lineage>
</organism>
<evidence type="ECO:0000313" key="7">
    <source>
        <dbReference type="EMBL" id="KAK6793833.1"/>
    </source>
</evidence>
<evidence type="ECO:0000256" key="1">
    <source>
        <dbReference type="ARBA" id="ARBA00004123"/>
    </source>
</evidence>
<comment type="caution">
    <text evidence="7">The sequence shown here is derived from an EMBL/GenBank/DDBJ whole genome shotgun (WGS) entry which is preliminary data.</text>
</comment>
<dbReference type="Proteomes" id="UP001371456">
    <property type="component" value="Unassembled WGS sequence"/>
</dbReference>
<evidence type="ECO:0000313" key="8">
    <source>
        <dbReference type="Proteomes" id="UP001371456"/>
    </source>
</evidence>
<reference evidence="7 8" key="1">
    <citation type="submission" date="2024-02" db="EMBL/GenBank/DDBJ databases">
        <title>de novo genome assembly of Solanum bulbocastanum strain 11H21.</title>
        <authorList>
            <person name="Hosaka A.J."/>
        </authorList>
    </citation>
    <scope>NUCLEOTIDE SEQUENCE [LARGE SCALE GENOMIC DNA]</scope>
    <source>
        <tissue evidence="7">Young leaves</tissue>
    </source>
</reference>
<dbReference type="PROSITE" id="PS50066">
    <property type="entry name" value="MADS_BOX_2"/>
    <property type="match status" value="1"/>
</dbReference>
<dbReference type="PANTHER" id="PTHR11945">
    <property type="entry name" value="MADS BOX PROTEIN"/>
    <property type="match status" value="1"/>
</dbReference>
<dbReference type="Gene3D" id="3.40.1810.10">
    <property type="entry name" value="Transcription factor, MADS-box"/>
    <property type="match status" value="1"/>
</dbReference>
<evidence type="ECO:0000256" key="2">
    <source>
        <dbReference type="ARBA" id="ARBA00023015"/>
    </source>
</evidence>
<evidence type="ECO:0000256" key="5">
    <source>
        <dbReference type="ARBA" id="ARBA00023242"/>
    </source>
</evidence>
<dbReference type="PANTHER" id="PTHR11945:SF620">
    <property type="entry name" value="MADS-BOX DOMAIN-CONTAINING PROTEIN"/>
    <property type="match status" value="1"/>
</dbReference>
<dbReference type="SUPFAM" id="SSF55455">
    <property type="entry name" value="SRF-like"/>
    <property type="match status" value="1"/>
</dbReference>
<dbReference type="InterPro" id="IPR002100">
    <property type="entry name" value="TF_MADSbox"/>
</dbReference>
<dbReference type="GO" id="GO:0046983">
    <property type="term" value="F:protein dimerization activity"/>
    <property type="evidence" value="ECO:0007669"/>
    <property type="project" value="InterPro"/>
</dbReference>